<dbReference type="PANTHER" id="PTHR28250:SF1">
    <property type="entry name" value="CYTOCHROME B PRE-MRNA-PROCESSING PROTEIN 6"/>
    <property type="match status" value="1"/>
</dbReference>
<accession>A0A9W9G0Z9</accession>
<dbReference type="OrthoDB" id="2107880at2759"/>
<comment type="caution">
    <text evidence="2">The sequence shown here is derived from an EMBL/GenBank/DDBJ whole genome shotgun (WGS) entry which is preliminary data.</text>
</comment>
<dbReference type="GO" id="GO:0043022">
    <property type="term" value="F:ribosome binding"/>
    <property type="evidence" value="ECO:0007669"/>
    <property type="project" value="InterPro"/>
</dbReference>
<dbReference type="EMBL" id="JAPQKH010000003">
    <property type="protein sequence ID" value="KAJ5109237.1"/>
    <property type="molecule type" value="Genomic_DNA"/>
</dbReference>
<dbReference type="AlphaFoldDB" id="A0A9W9G0Z9"/>
<reference evidence="2" key="1">
    <citation type="submission" date="2022-11" db="EMBL/GenBank/DDBJ databases">
        <authorList>
            <person name="Petersen C."/>
        </authorList>
    </citation>
    <scope>NUCLEOTIDE SEQUENCE</scope>
    <source>
        <strain evidence="2">IBT 30069</strain>
    </source>
</reference>
<dbReference type="InterPro" id="IPR037653">
    <property type="entry name" value="Cbp6"/>
</dbReference>
<protein>
    <submittedName>
        <fullName evidence="2">Uncharacterized protein</fullName>
    </submittedName>
</protein>
<proteinExistence type="predicted"/>
<reference evidence="2" key="2">
    <citation type="journal article" date="2023" name="IMA Fungus">
        <title>Comparative genomic study of the Penicillium genus elucidates a diverse pangenome and 15 lateral gene transfer events.</title>
        <authorList>
            <person name="Petersen C."/>
            <person name="Sorensen T."/>
            <person name="Nielsen M.R."/>
            <person name="Sondergaard T.E."/>
            <person name="Sorensen J.L."/>
            <person name="Fitzpatrick D.A."/>
            <person name="Frisvad J.C."/>
            <person name="Nielsen K.L."/>
        </authorList>
    </citation>
    <scope>NUCLEOTIDE SEQUENCE</scope>
    <source>
        <strain evidence="2">IBT 30069</strain>
    </source>
</reference>
<gene>
    <name evidence="2" type="ORF">N7456_005912</name>
</gene>
<dbReference type="Proteomes" id="UP001149165">
    <property type="component" value="Unassembled WGS sequence"/>
</dbReference>
<evidence type="ECO:0000313" key="3">
    <source>
        <dbReference type="Proteomes" id="UP001149165"/>
    </source>
</evidence>
<keyword evidence="3" id="KW-1185">Reference proteome</keyword>
<sequence length="128" mass="14475">MASSPRTIQSRLTHLVKHWPVDNVRPASVSVQSYLKFALGEKPEVDPKAPKTDAPPPRQPVVSESSASALQALLENRFVTRYPMGKNIRFPASDPDHYDNVVREFEEAPNRDWVGRIRKRLGGLFRLS</sequence>
<dbReference type="GO" id="GO:0061671">
    <property type="term" value="C:Cbp3p-Cbp6 complex"/>
    <property type="evidence" value="ECO:0007669"/>
    <property type="project" value="InterPro"/>
</dbReference>
<feature type="region of interest" description="Disordered" evidence="1">
    <location>
        <begin position="42"/>
        <end position="66"/>
    </location>
</feature>
<feature type="compositionally biased region" description="Basic and acidic residues" evidence="1">
    <location>
        <begin position="42"/>
        <end position="51"/>
    </location>
</feature>
<dbReference type="PANTHER" id="PTHR28250">
    <property type="entry name" value="CYTOCHROME B PRE-MRNA-PROCESSING PROTEIN 6"/>
    <property type="match status" value="1"/>
</dbReference>
<dbReference type="Pfam" id="PF20180">
    <property type="entry name" value="UQCC2_CBP6"/>
    <property type="match status" value="1"/>
</dbReference>
<organism evidence="2 3">
    <name type="scientific">Penicillium angulare</name>
    <dbReference type="NCBI Taxonomy" id="116970"/>
    <lineage>
        <taxon>Eukaryota</taxon>
        <taxon>Fungi</taxon>
        <taxon>Dikarya</taxon>
        <taxon>Ascomycota</taxon>
        <taxon>Pezizomycotina</taxon>
        <taxon>Eurotiomycetes</taxon>
        <taxon>Eurotiomycetidae</taxon>
        <taxon>Eurotiales</taxon>
        <taxon>Aspergillaceae</taxon>
        <taxon>Penicillium</taxon>
    </lineage>
</organism>
<dbReference type="GO" id="GO:0034551">
    <property type="term" value="P:mitochondrial respiratory chain complex III assembly"/>
    <property type="evidence" value="ECO:0007669"/>
    <property type="project" value="TreeGrafter"/>
</dbReference>
<evidence type="ECO:0000313" key="2">
    <source>
        <dbReference type="EMBL" id="KAJ5109237.1"/>
    </source>
</evidence>
<evidence type="ECO:0000256" key="1">
    <source>
        <dbReference type="SAM" id="MobiDB-lite"/>
    </source>
</evidence>
<name>A0A9W9G0Z9_9EURO</name>